<organism evidence="1 2">
    <name type="scientific">Rosenbergiella nectarea</name>
    <dbReference type="NCBI Taxonomy" id="988801"/>
    <lineage>
        <taxon>Bacteria</taxon>
        <taxon>Pseudomonadati</taxon>
        <taxon>Pseudomonadota</taxon>
        <taxon>Gammaproteobacteria</taxon>
        <taxon>Enterobacterales</taxon>
        <taxon>Erwiniaceae</taxon>
        <taxon>Rosenbergiella</taxon>
    </lineage>
</organism>
<dbReference type="Pfam" id="PF15930">
    <property type="entry name" value="YdiH"/>
    <property type="match status" value="1"/>
</dbReference>
<dbReference type="Proteomes" id="UP000242515">
    <property type="component" value="Unassembled WGS sequence"/>
</dbReference>
<reference evidence="2" key="1">
    <citation type="submission" date="2016-10" db="EMBL/GenBank/DDBJ databases">
        <authorList>
            <person name="Varghese N."/>
            <person name="Submissions S."/>
        </authorList>
    </citation>
    <scope>NUCLEOTIDE SEQUENCE [LARGE SCALE GENOMIC DNA]</scope>
    <source>
        <strain evidence="2">8N4</strain>
    </source>
</reference>
<accession>A0A1H9LQL2</accession>
<name>A0A1H9LQL2_9GAMM</name>
<gene>
    <name evidence="1" type="ORF">SAMN05216522_11230</name>
</gene>
<dbReference type="EMBL" id="FOGC01000012">
    <property type="protein sequence ID" value="SER13507.1"/>
    <property type="molecule type" value="Genomic_DNA"/>
</dbReference>
<dbReference type="AlphaFoldDB" id="A0A1H9LQL2"/>
<dbReference type="STRING" id="988801.SAMN05216522_11230"/>
<protein>
    <submittedName>
        <fullName evidence="1">Uncharacterized protein</fullName>
    </submittedName>
</protein>
<dbReference type="InterPro" id="IPR031830">
    <property type="entry name" value="YdiH"/>
</dbReference>
<evidence type="ECO:0000313" key="1">
    <source>
        <dbReference type="EMBL" id="SER13507.1"/>
    </source>
</evidence>
<dbReference type="OrthoDB" id="6637509at2"/>
<sequence>MFSTQRFTAKELAIAYASQQQKNYTPAQFLVAVEKLEIEFARLLKAPRSSEQASTTMVFEG</sequence>
<keyword evidence="2" id="KW-1185">Reference proteome</keyword>
<dbReference type="RefSeq" id="WP_092677673.1">
    <property type="nucleotide sequence ID" value="NZ_FOGC01000012.1"/>
</dbReference>
<proteinExistence type="predicted"/>
<evidence type="ECO:0000313" key="2">
    <source>
        <dbReference type="Proteomes" id="UP000242515"/>
    </source>
</evidence>